<dbReference type="EMBL" id="AWUE01017223">
    <property type="protein sequence ID" value="OMO87943.1"/>
    <property type="molecule type" value="Genomic_DNA"/>
</dbReference>
<protein>
    <submittedName>
        <fullName evidence="1">Small ubiquitin-related modifier 4 protein</fullName>
    </submittedName>
</protein>
<keyword evidence="2" id="KW-1185">Reference proteome</keyword>
<dbReference type="AlphaFoldDB" id="A0A1R3IZF3"/>
<accession>A0A1R3IZF3</accession>
<dbReference type="Proteomes" id="UP000187203">
    <property type="component" value="Unassembled WGS sequence"/>
</dbReference>
<reference evidence="2" key="1">
    <citation type="submission" date="2013-09" db="EMBL/GenBank/DDBJ databases">
        <title>Corchorus olitorius genome sequencing.</title>
        <authorList>
            <person name="Alam M."/>
            <person name="Haque M.S."/>
            <person name="Islam M.S."/>
            <person name="Emdad E.M."/>
            <person name="Islam M.M."/>
            <person name="Ahmed B."/>
            <person name="Halim A."/>
            <person name="Hossen Q.M.M."/>
            <person name="Hossain M.Z."/>
            <person name="Ahmed R."/>
            <person name="Khan M.M."/>
            <person name="Islam R."/>
            <person name="Rashid M.M."/>
            <person name="Khan S.A."/>
            <person name="Rahman M.S."/>
            <person name="Alam M."/>
            <person name="Yahiya A.S."/>
            <person name="Khan M.S."/>
            <person name="Azam M.S."/>
            <person name="Haque T."/>
            <person name="Lashkar M.Z.H."/>
            <person name="Akhand A.I."/>
            <person name="Morshed G."/>
            <person name="Roy S."/>
            <person name="Uddin K.S."/>
            <person name="Rabeya T."/>
            <person name="Hossain A.S."/>
            <person name="Chowdhury A."/>
            <person name="Snigdha A.R."/>
            <person name="Mortoza M.S."/>
            <person name="Matin S.A."/>
            <person name="Hoque S.M.E."/>
            <person name="Islam M.K."/>
            <person name="Roy D.K."/>
            <person name="Haider R."/>
            <person name="Moosa M.M."/>
            <person name="Elias S.M."/>
            <person name="Hasan A.M."/>
            <person name="Jahan S."/>
            <person name="Shafiuddin M."/>
            <person name="Mahmood N."/>
            <person name="Shommy N.S."/>
        </authorList>
    </citation>
    <scope>NUCLEOTIDE SEQUENCE [LARGE SCALE GENOMIC DNA]</scope>
    <source>
        <strain evidence="2">cv. O-4</strain>
    </source>
</reference>
<evidence type="ECO:0000313" key="2">
    <source>
        <dbReference type="Proteomes" id="UP000187203"/>
    </source>
</evidence>
<name>A0A1R3IZF3_9ROSI</name>
<sequence length="75" mass="8714">MEMSQKTVATESPLITLPNPVKEEKRILLKVKGPNEADHFSYWMTRNTTLLTLMKDYTKRIGVTFNSDQTKQQKI</sequence>
<organism evidence="1 2">
    <name type="scientific">Corchorus olitorius</name>
    <dbReference type="NCBI Taxonomy" id="93759"/>
    <lineage>
        <taxon>Eukaryota</taxon>
        <taxon>Viridiplantae</taxon>
        <taxon>Streptophyta</taxon>
        <taxon>Embryophyta</taxon>
        <taxon>Tracheophyta</taxon>
        <taxon>Spermatophyta</taxon>
        <taxon>Magnoliopsida</taxon>
        <taxon>eudicotyledons</taxon>
        <taxon>Gunneridae</taxon>
        <taxon>Pentapetalae</taxon>
        <taxon>rosids</taxon>
        <taxon>malvids</taxon>
        <taxon>Malvales</taxon>
        <taxon>Malvaceae</taxon>
        <taxon>Grewioideae</taxon>
        <taxon>Apeibeae</taxon>
        <taxon>Corchorus</taxon>
    </lineage>
</organism>
<proteinExistence type="predicted"/>
<evidence type="ECO:0000313" key="1">
    <source>
        <dbReference type="EMBL" id="OMO87943.1"/>
    </source>
</evidence>
<gene>
    <name evidence="1" type="ORF">COLO4_20528</name>
</gene>
<dbReference type="Gene3D" id="3.10.20.90">
    <property type="entry name" value="Phosphatidylinositol 3-kinase Catalytic Subunit, Chain A, domain 1"/>
    <property type="match status" value="1"/>
</dbReference>
<comment type="caution">
    <text evidence="1">The sequence shown here is derived from an EMBL/GenBank/DDBJ whole genome shotgun (WGS) entry which is preliminary data.</text>
</comment>